<dbReference type="EMBL" id="CP053452">
    <property type="protein sequence ID" value="QJX01117.1"/>
    <property type="molecule type" value="Genomic_DNA"/>
</dbReference>
<proteinExistence type="predicted"/>
<evidence type="ECO:0000313" key="3">
    <source>
        <dbReference type="Proteomes" id="UP000503447"/>
    </source>
</evidence>
<dbReference type="AlphaFoldDB" id="A0A6M5Z5M4"/>
<keyword evidence="3" id="KW-1185">Reference proteome</keyword>
<dbReference type="Proteomes" id="UP000503447">
    <property type="component" value="Chromosome"/>
</dbReference>
<reference evidence="3" key="1">
    <citation type="submission" date="2020-05" db="EMBL/GenBank/DDBJ databases">
        <title>Frigoriglobus tundricola gen. nov., sp. nov., a psychrotolerant cellulolytic planctomycete of the family Gemmataceae with two divergent copies of 16S rRNA gene.</title>
        <authorList>
            <person name="Kulichevskaya I.S."/>
            <person name="Ivanova A.A."/>
            <person name="Naumoff D.G."/>
            <person name="Beletsky A.V."/>
            <person name="Rijpstra W.I.C."/>
            <person name="Sinninghe Damste J.S."/>
            <person name="Mardanov A.V."/>
            <person name="Ravin N.V."/>
            <person name="Dedysh S.N."/>
        </authorList>
    </citation>
    <scope>NUCLEOTIDE SEQUENCE [LARGE SCALE GENOMIC DNA]</scope>
    <source>
        <strain evidence="3">PL17</strain>
    </source>
</reference>
<name>A0A6M5Z5M4_9BACT</name>
<gene>
    <name evidence="2" type="ORF">FTUN_8756</name>
</gene>
<dbReference type="KEGG" id="ftj:FTUN_8756"/>
<sequence length="37" mass="4196">MTGLIQRVPDGGKTLHRKRRLASESDTHALRFIIAIH</sequence>
<evidence type="ECO:0000256" key="1">
    <source>
        <dbReference type="SAM" id="MobiDB-lite"/>
    </source>
</evidence>
<protein>
    <submittedName>
        <fullName evidence="2">Uncharacterized protein</fullName>
    </submittedName>
</protein>
<accession>A0A6M5Z5M4</accession>
<organism evidence="2 3">
    <name type="scientific">Frigoriglobus tundricola</name>
    <dbReference type="NCBI Taxonomy" id="2774151"/>
    <lineage>
        <taxon>Bacteria</taxon>
        <taxon>Pseudomonadati</taxon>
        <taxon>Planctomycetota</taxon>
        <taxon>Planctomycetia</taxon>
        <taxon>Gemmatales</taxon>
        <taxon>Gemmataceae</taxon>
        <taxon>Frigoriglobus</taxon>
    </lineage>
</organism>
<feature type="region of interest" description="Disordered" evidence="1">
    <location>
        <begin position="1"/>
        <end position="20"/>
    </location>
</feature>
<evidence type="ECO:0000313" key="2">
    <source>
        <dbReference type="EMBL" id="QJX01117.1"/>
    </source>
</evidence>